<accession>A0A1C7MXD4</accession>
<evidence type="ECO:0000313" key="1">
    <source>
        <dbReference type="EMBL" id="OBZ79764.1"/>
    </source>
</evidence>
<dbReference type="EMBL" id="LUGG01000001">
    <property type="protein sequence ID" value="OBZ79764.1"/>
    <property type="molecule type" value="Genomic_DNA"/>
</dbReference>
<organism evidence="1 2">
    <name type="scientific">Grifola frondosa</name>
    <name type="common">Maitake</name>
    <name type="synonym">Polyporus frondosus</name>
    <dbReference type="NCBI Taxonomy" id="5627"/>
    <lineage>
        <taxon>Eukaryota</taxon>
        <taxon>Fungi</taxon>
        <taxon>Dikarya</taxon>
        <taxon>Basidiomycota</taxon>
        <taxon>Agaricomycotina</taxon>
        <taxon>Agaricomycetes</taxon>
        <taxon>Polyporales</taxon>
        <taxon>Grifolaceae</taxon>
        <taxon>Grifola</taxon>
    </lineage>
</organism>
<dbReference type="Proteomes" id="UP000092993">
    <property type="component" value="Unassembled WGS sequence"/>
</dbReference>
<sequence>MERCAAPYLAESSRSEGCRSVEENWAPRAIVHTDVYRFLGYTNIHLLHCNAPERNTFSTGLLTNHLTQWLRHVTFVRVLTYLFSAQTDVKETVLYGVN</sequence>
<proteinExistence type="predicted"/>
<gene>
    <name evidence="1" type="ORF">A0H81_00337</name>
</gene>
<comment type="caution">
    <text evidence="1">The sequence shown here is derived from an EMBL/GenBank/DDBJ whole genome shotgun (WGS) entry which is preliminary data.</text>
</comment>
<name>A0A1C7MXD4_GRIFR</name>
<keyword evidence="2" id="KW-1185">Reference proteome</keyword>
<reference evidence="1 2" key="1">
    <citation type="submission" date="2016-03" db="EMBL/GenBank/DDBJ databases">
        <title>Whole genome sequencing of Grifola frondosa 9006-11.</title>
        <authorList>
            <person name="Min B."/>
            <person name="Park H."/>
            <person name="Kim J.-G."/>
            <person name="Cho H."/>
            <person name="Oh Y.-L."/>
            <person name="Kong W.-S."/>
            <person name="Choi I.-G."/>
        </authorList>
    </citation>
    <scope>NUCLEOTIDE SEQUENCE [LARGE SCALE GENOMIC DNA]</scope>
    <source>
        <strain evidence="1 2">9006-11</strain>
    </source>
</reference>
<protein>
    <submittedName>
        <fullName evidence="1">Uncharacterized protein</fullName>
    </submittedName>
</protein>
<dbReference type="AlphaFoldDB" id="A0A1C7MXD4"/>
<evidence type="ECO:0000313" key="2">
    <source>
        <dbReference type="Proteomes" id="UP000092993"/>
    </source>
</evidence>